<gene>
    <name evidence="1" type="ORF">LAUMK136_01347</name>
</gene>
<name>A0A498PTR7_9MYCO</name>
<evidence type="ECO:0000313" key="2">
    <source>
        <dbReference type="Proteomes" id="UP000273307"/>
    </source>
</evidence>
<sequence>MLSMPNVSKRVSKWHENGPQDCAWGPFPLVALSRFSPNTLLTSVQDGVHVTQGASRFVSPPPQRRRITTRLRADVVSTYASGKTTRQVAEELALGRTTVLKILKAAGVTVRPQGRKY</sequence>
<dbReference type="EMBL" id="UPHP01000034">
    <property type="protein sequence ID" value="VBA36271.1"/>
    <property type="molecule type" value="Genomic_DNA"/>
</dbReference>
<proteinExistence type="predicted"/>
<accession>A0A498PTR7</accession>
<keyword evidence="2" id="KW-1185">Reference proteome</keyword>
<reference evidence="1 2" key="1">
    <citation type="submission" date="2018-09" db="EMBL/GenBank/DDBJ databases">
        <authorList>
            <person name="Tagini F."/>
        </authorList>
    </citation>
    <scope>NUCLEOTIDE SEQUENCE [LARGE SCALE GENOMIC DNA]</scope>
    <source>
        <strain evidence="1 2">MK136</strain>
    </source>
</reference>
<evidence type="ECO:0008006" key="3">
    <source>
        <dbReference type="Google" id="ProtNLM"/>
    </source>
</evidence>
<dbReference type="Gene3D" id="1.10.10.60">
    <property type="entry name" value="Homeodomain-like"/>
    <property type="match status" value="1"/>
</dbReference>
<organism evidence="1 2">
    <name type="scientific">Mycobacterium attenuatum</name>
    <dbReference type="NCBI Taxonomy" id="2341086"/>
    <lineage>
        <taxon>Bacteria</taxon>
        <taxon>Bacillati</taxon>
        <taxon>Actinomycetota</taxon>
        <taxon>Actinomycetes</taxon>
        <taxon>Mycobacteriales</taxon>
        <taxon>Mycobacteriaceae</taxon>
        <taxon>Mycobacterium</taxon>
    </lineage>
</organism>
<protein>
    <recommendedName>
        <fullName evidence="3">Resolvase HTH domain-containing protein</fullName>
    </recommendedName>
</protein>
<evidence type="ECO:0000313" key="1">
    <source>
        <dbReference type="EMBL" id="VBA36271.1"/>
    </source>
</evidence>
<dbReference type="AlphaFoldDB" id="A0A498PTR7"/>
<dbReference type="Proteomes" id="UP000273307">
    <property type="component" value="Unassembled WGS sequence"/>
</dbReference>